<dbReference type="SMART" id="SM00020">
    <property type="entry name" value="Tryp_SPc"/>
    <property type="match status" value="1"/>
</dbReference>
<evidence type="ECO:0000256" key="3">
    <source>
        <dbReference type="ARBA" id="ARBA00022757"/>
    </source>
</evidence>
<dbReference type="GO" id="GO:0006508">
    <property type="term" value="P:proteolysis"/>
    <property type="evidence" value="ECO:0007669"/>
    <property type="project" value="UniProtKB-KW"/>
</dbReference>
<proteinExistence type="inferred from homology"/>
<gene>
    <name evidence="11" type="ORF">PVAND_009701</name>
</gene>
<dbReference type="CDD" id="cd00190">
    <property type="entry name" value="Tryp_SPc"/>
    <property type="match status" value="1"/>
</dbReference>
<dbReference type="SUPFAM" id="SSF50494">
    <property type="entry name" value="Trypsin-like serine proteases"/>
    <property type="match status" value="1"/>
</dbReference>
<evidence type="ECO:0000256" key="8">
    <source>
        <dbReference type="RuleBase" id="RU363034"/>
    </source>
</evidence>
<dbReference type="AlphaFoldDB" id="A0A9J6CEC7"/>
<evidence type="ECO:0000256" key="6">
    <source>
        <dbReference type="ARBA" id="ARBA00023157"/>
    </source>
</evidence>
<dbReference type="PROSITE" id="PS00134">
    <property type="entry name" value="TRYPSIN_HIS"/>
    <property type="match status" value="1"/>
</dbReference>
<keyword evidence="12" id="KW-1185">Reference proteome</keyword>
<keyword evidence="5 8" id="KW-0720">Serine protease</keyword>
<evidence type="ECO:0000256" key="4">
    <source>
        <dbReference type="ARBA" id="ARBA00022801"/>
    </source>
</evidence>
<evidence type="ECO:0000256" key="1">
    <source>
        <dbReference type="ARBA" id="ARBA00004239"/>
    </source>
</evidence>
<dbReference type="InterPro" id="IPR001254">
    <property type="entry name" value="Trypsin_dom"/>
</dbReference>
<dbReference type="InterPro" id="IPR009003">
    <property type="entry name" value="Peptidase_S1_PA"/>
</dbReference>
<comment type="similarity">
    <text evidence="7">Belongs to the peptidase S1 family. CLIP subfamily.</text>
</comment>
<dbReference type="Pfam" id="PF00089">
    <property type="entry name" value="Trypsin"/>
    <property type="match status" value="1"/>
</dbReference>
<comment type="subcellular location">
    <subcellularLocation>
        <location evidence="1">Secreted</location>
        <location evidence="1">Extracellular space</location>
    </subcellularLocation>
</comment>
<dbReference type="PROSITE" id="PS50240">
    <property type="entry name" value="TRYPSIN_DOM"/>
    <property type="match status" value="1"/>
</dbReference>
<dbReference type="PANTHER" id="PTHR24276">
    <property type="entry name" value="POLYSERASE-RELATED"/>
    <property type="match status" value="1"/>
</dbReference>
<dbReference type="FunFam" id="2.40.10.10:FF:000036">
    <property type="entry name" value="Trypsin beta"/>
    <property type="match status" value="1"/>
</dbReference>
<organism evidence="11 12">
    <name type="scientific">Polypedilum vanderplanki</name>
    <name type="common">Sleeping chironomid midge</name>
    <dbReference type="NCBI Taxonomy" id="319348"/>
    <lineage>
        <taxon>Eukaryota</taxon>
        <taxon>Metazoa</taxon>
        <taxon>Ecdysozoa</taxon>
        <taxon>Arthropoda</taxon>
        <taxon>Hexapoda</taxon>
        <taxon>Insecta</taxon>
        <taxon>Pterygota</taxon>
        <taxon>Neoptera</taxon>
        <taxon>Endopterygota</taxon>
        <taxon>Diptera</taxon>
        <taxon>Nematocera</taxon>
        <taxon>Chironomoidea</taxon>
        <taxon>Chironomidae</taxon>
        <taxon>Chironominae</taxon>
        <taxon>Polypedilum</taxon>
        <taxon>Polypedilum</taxon>
    </lineage>
</organism>
<keyword evidence="4 8" id="KW-0378">Hydrolase</keyword>
<comment type="caution">
    <text evidence="11">The sequence shown here is derived from an EMBL/GenBank/DDBJ whole genome shotgun (WGS) entry which is preliminary data.</text>
</comment>
<evidence type="ECO:0000259" key="10">
    <source>
        <dbReference type="PROSITE" id="PS50240"/>
    </source>
</evidence>
<dbReference type="OrthoDB" id="10059102at2759"/>
<dbReference type="Proteomes" id="UP001107558">
    <property type="component" value="Chromosome 1"/>
</dbReference>
<dbReference type="InterPro" id="IPR001314">
    <property type="entry name" value="Peptidase_S1A"/>
</dbReference>
<sequence length="271" mass="30285">MLTKFCILLFIIGTINGFKIRKANSGNNSLQRLPSRISNSTFSAFILNGRPADIENYPFKLAMYQFGEFFCGATVISQKWSLTAAHCLESHVSPEHITLTGGSSNRLIGGVTFIVEEYFLHPNYDPIILDYDAAVMRIKGSFNGNNIRPVVLANEGCETTSGLEVKLAGWGQNELEIFPEELYEIKQTIIDNKRCYEEWEGDITDRMMCADVVDKIDSCYGDSGGAVMKNGCLQVGIISFGSFNCGYPIPSVFTRIENREIRQFIRKHTGV</sequence>
<evidence type="ECO:0000313" key="11">
    <source>
        <dbReference type="EMBL" id="KAG5680176.1"/>
    </source>
</evidence>
<evidence type="ECO:0000256" key="7">
    <source>
        <dbReference type="ARBA" id="ARBA00024195"/>
    </source>
</evidence>
<evidence type="ECO:0000256" key="5">
    <source>
        <dbReference type="ARBA" id="ARBA00022825"/>
    </source>
</evidence>
<dbReference type="GO" id="GO:0005576">
    <property type="term" value="C:extracellular region"/>
    <property type="evidence" value="ECO:0007669"/>
    <property type="project" value="UniProtKB-SubCell"/>
</dbReference>
<protein>
    <recommendedName>
        <fullName evidence="10">Peptidase S1 domain-containing protein</fullName>
    </recommendedName>
</protein>
<dbReference type="Gene3D" id="2.40.10.10">
    <property type="entry name" value="Trypsin-like serine proteases"/>
    <property type="match status" value="1"/>
</dbReference>
<keyword evidence="6" id="KW-1015">Disulfide bond</keyword>
<dbReference type="GO" id="GO:0004252">
    <property type="term" value="F:serine-type endopeptidase activity"/>
    <property type="evidence" value="ECO:0007669"/>
    <property type="project" value="InterPro"/>
</dbReference>
<dbReference type="PROSITE" id="PS00135">
    <property type="entry name" value="TRYPSIN_SER"/>
    <property type="match status" value="1"/>
</dbReference>
<dbReference type="InterPro" id="IPR050430">
    <property type="entry name" value="Peptidase_S1"/>
</dbReference>
<dbReference type="InterPro" id="IPR033116">
    <property type="entry name" value="TRYPSIN_SER"/>
</dbReference>
<evidence type="ECO:0000256" key="9">
    <source>
        <dbReference type="SAM" id="SignalP"/>
    </source>
</evidence>
<keyword evidence="9" id="KW-0732">Signal</keyword>
<evidence type="ECO:0000256" key="2">
    <source>
        <dbReference type="ARBA" id="ARBA00022670"/>
    </source>
</evidence>
<dbReference type="InterPro" id="IPR043504">
    <property type="entry name" value="Peptidase_S1_PA_chymotrypsin"/>
</dbReference>
<keyword evidence="3" id="KW-0222">Digestion</keyword>
<dbReference type="PANTHER" id="PTHR24276:SF91">
    <property type="entry name" value="AT26814P-RELATED"/>
    <property type="match status" value="1"/>
</dbReference>
<dbReference type="PRINTS" id="PR00722">
    <property type="entry name" value="CHYMOTRYPSIN"/>
</dbReference>
<name>A0A9J6CEC7_POLVA</name>
<dbReference type="InterPro" id="IPR018114">
    <property type="entry name" value="TRYPSIN_HIS"/>
</dbReference>
<keyword evidence="2 8" id="KW-0645">Protease</keyword>
<accession>A0A9J6CEC7</accession>
<feature type="signal peptide" evidence="9">
    <location>
        <begin position="1"/>
        <end position="17"/>
    </location>
</feature>
<evidence type="ECO:0000313" key="12">
    <source>
        <dbReference type="Proteomes" id="UP001107558"/>
    </source>
</evidence>
<dbReference type="EMBL" id="JADBJN010000001">
    <property type="protein sequence ID" value="KAG5680176.1"/>
    <property type="molecule type" value="Genomic_DNA"/>
</dbReference>
<dbReference type="GO" id="GO:0007586">
    <property type="term" value="P:digestion"/>
    <property type="evidence" value="ECO:0007669"/>
    <property type="project" value="UniProtKB-KW"/>
</dbReference>
<feature type="domain" description="Peptidase S1" evidence="10">
    <location>
        <begin position="46"/>
        <end position="270"/>
    </location>
</feature>
<reference evidence="11" key="1">
    <citation type="submission" date="2021-03" db="EMBL/GenBank/DDBJ databases">
        <title>Chromosome level genome of the anhydrobiotic midge Polypedilum vanderplanki.</title>
        <authorList>
            <person name="Yoshida Y."/>
            <person name="Kikawada T."/>
            <person name="Gusev O."/>
        </authorList>
    </citation>
    <scope>NUCLEOTIDE SEQUENCE</scope>
    <source>
        <strain evidence="11">NIAS01</strain>
        <tissue evidence="11">Whole body or cell culture</tissue>
    </source>
</reference>
<feature type="chain" id="PRO_5039917818" description="Peptidase S1 domain-containing protein" evidence="9">
    <location>
        <begin position="18"/>
        <end position="271"/>
    </location>
</feature>